<dbReference type="PRINTS" id="PR00368">
    <property type="entry name" value="FADPNR"/>
</dbReference>
<evidence type="ECO:0000313" key="10">
    <source>
        <dbReference type="EMBL" id="GBD68330.1"/>
    </source>
</evidence>
<dbReference type="SUPFAM" id="SSF51905">
    <property type="entry name" value="FAD/NAD(P)-binding domain"/>
    <property type="match status" value="1"/>
</dbReference>
<dbReference type="SUPFAM" id="SSF55424">
    <property type="entry name" value="FAD/NAD-linked reductases, dimerisation (C-terminal) domain"/>
    <property type="match status" value="1"/>
</dbReference>
<dbReference type="PANTHER" id="PTHR43429">
    <property type="entry name" value="PYRIDINE NUCLEOTIDE-DISULFIDE OXIDOREDUCTASE DOMAIN-CONTAINING"/>
    <property type="match status" value="1"/>
</dbReference>
<evidence type="ECO:0000256" key="1">
    <source>
        <dbReference type="ARBA" id="ARBA00001974"/>
    </source>
</evidence>
<dbReference type="Pfam" id="PF02852">
    <property type="entry name" value="Pyr_redox_dim"/>
    <property type="match status" value="1"/>
</dbReference>
<dbReference type="EMBL" id="BDEC01000040">
    <property type="protein sequence ID" value="GBD68330.1"/>
    <property type="molecule type" value="Genomic_DNA"/>
</dbReference>
<keyword evidence="7" id="KW-0676">Redox-active center</keyword>
<dbReference type="InterPro" id="IPR050260">
    <property type="entry name" value="FAD-bd_OxRdtase"/>
</dbReference>
<evidence type="ECO:0000256" key="3">
    <source>
        <dbReference type="ARBA" id="ARBA00022630"/>
    </source>
</evidence>
<sequence length="451" mass="50151">MRVVIIGGSHAGIAAARHLKKVNPNVEVLMLERSNVLGYIGSSLNLYLEGTIADLDEAKTATVSQLMSENINVFIDTEAIDIDTEKKEVVALTKIEQEPTKDHFSYDYLILAMGSSQYQTGLSLQSDREITNYKTLEQAQQAIDTLNKVNKIAIIGAGLIGFELVESLTKLRKEIYLIDRMDNVLFRYFDEEITQKLLTKLPDNVHIILNSNVKEIQLDASERVSGITLTNGQRIFCDAVVFAINPRPNVSLVEGELAINMDGTITTNEHLQTSDPFIYAVGDLVSINFNETASSIYVPLVTNAYRSAMIAASNILLAEKIAFPKVQRTIVTELFGSYFASAGVNEEEAPFYGLKVASLTKTYTQQHLLAENGTFELTLKLVFDAKSQQILGGQLMTNQRDQVEVVNTLSSLITMQANLNQLSTMDFYFNPKFSLPLHFLNDLAMEALIRQ</sequence>
<evidence type="ECO:0000256" key="5">
    <source>
        <dbReference type="ARBA" id="ARBA00023002"/>
    </source>
</evidence>
<dbReference type="PANTHER" id="PTHR43429:SF1">
    <property type="entry name" value="NAD(P)H SULFUR OXIDOREDUCTASE (COA-DEPENDENT)"/>
    <property type="match status" value="1"/>
</dbReference>
<keyword evidence="11" id="KW-1185">Reference proteome</keyword>
<evidence type="ECO:0000256" key="7">
    <source>
        <dbReference type="ARBA" id="ARBA00023284"/>
    </source>
</evidence>
<evidence type="ECO:0000256" key="6">
    <source>
        <dbReference type="ARBA" id="ARBA00023097"/>
    </source>
</evidence>
<gene>
    <name evidence="10" type="ORF">TEHN7118_1136</name>
</gene>
<dbReference type="Pfam" id="PF07992">
    <property type="entry name" value="Pyr_redox_2"/>
    <property type="match status" value="1"/>
</dbReference>
<accession>A0A2H6CTL5</accession>
<feature type="domain" description="FAD/NAD(P)-binding" evidence="9">
    <location>
        <begin position="1"/>
        <end position="296"/>
    </location>
</feature>
<organism evidence="10 11">
    <name type="scientific">Tetragenococcus halophilus subsp. halophilus</name>
    <dbReference type="NCBI Taxonomy" id="1513897"/>
    <lineage>
        <taxon>Bacteria</taxon>
        <taxon>Bacillati</taxon>
        <taxon>Bacillota</taxon>
        <taxon>Bacilli</taxon>
        <taxon>Lactobacillales</taxon>
        <taxon>Enterococcaceae</taxon>
        <taxon>Tetragenococcus</taxon>
    </lineage>
</organism>
<keyword evidence="4" id="KW-0274">FAD</keyword>
<comment type="cofactor">
    <cofactor evidence="1">
        <name>FAD</name>
        <dbReference type="ChEBI" id="CHEBI:57692"/>
    </cofactor>
</comment>
<evidence type="ECO:0000256" key="4">
    <source>
        <dbReference type="ARBA" id="ARBA00022827"/>
    </source>
</evidence>
<feature type="domain" description="Pyridine nucleotide-disulphide oxidoreductase dimerisation" evidence="8">
    <location>
        <begin position="339"/>
        <end position="434"/>
    </location>
</feature>
<dbReference type="InterPro" id="IPR036188">
    <property type="entry name" value="FAD/NAD-bd_sf"/>
</dbReference>
<evidence type="ECO:0000256" key="2">
    <source>
        <dbReference type="ARBA" id="ARBA00009130"/>
    </source>
</evidence>
<dbReference type="InterPro" id="IPR023753">
    <property type="entry name" value="FAD/NAD-binding_dom"/>
</dbReference>
<protein>
    <submittedName>
        <fullName evidence="10">Putative oxidoreductase</fullName>
    </submittedName>
</protein>
<keyword evidence="5" id="KW-0560">Oxidoreductase</keyword>
<dbReference type="PRINTS" id="PR00469">
    <property type="entry name" value="PNDRDTASEII"/>
</dbReference>
<evidence type="ECO:0000259" key="8">
    <source>
        <dbReference type="Pfam" id="PF02852"/>
    </source>
</evidence>
<evidence type="ECO:0000313" key="11">
    <source>
        <dbReference type="Proteomes" id="UP000236214"/>
    </source>
</evidence>
<keyword evidence="3" id="KW-0285">Flavoprotein</keyword>
<dbReference type="InterPro" id="IPR004099">
    <property type="entry name" value="Pyr_nucl-diS_OxRdtase_dimer"/>
</dbReference>
<dbReference type="Gene3D" id="3.30.390.30">
    <property type="match status" value="1"/>
</dbReference>
<reference evidence="10 11" key="1">
    <citation type="submission" date="2016-05" db="EMBL/GenBank/DDBJ databases">
        <title>Whole genome sequencing of Tetragenococcus halophilus subsp. halophilus NISL 7118.</title>
        <authorList>
            <person name="Shiwa Y."/>
            <person name="Nishimura I."/>
            <person name="Yoshikawa H."/>
            <person name="Koyama Y."/>
            <person name="Oguma T."/>
        </authorList>
    </citation>
    <scope>NUCLEOTIDE SEQUENCE [LARGE SCALE GENOMIC DNA]</scope>
    <source>
        <strain evidence="10 11">NISL 7118</strain>
    </source>
</reference>
<dbReference type="AlphaFoldDB" id="A0A2H6CTL5"/>
<dbReference type="Gene3D" id="3.50.50.60">
    <property type="entry name" value="FAD/NAD(P)-binding domain"/>
    <property type="match status" value="2"/>
</dbReference>
<dbReference type="GeneID" id="64054029"/>
<name>A0A2H6CTL5_TETHA</name>
<comment type="caution">
    <text evidence="10">The sequence shown here is derived from an EMBL/GenBank/DDBJ whole genome shotgun (WGS) entry which is preliminary data.</text>
</comment>
<dbReference type="RefSeq" id="WP_061840245.1">
    <property type="nucleotide sequence ID" value="NZ_BDEB01000005.1"/>
</dbReference>
<evidence type="ECO:0000259" key="9">
    <source>
        <dbReference type="Pfam" id="PF07992"/>
    </source>
</evidence>
<dbReference type="GO" id="GO:0016491">
    <property type="term" value="F:oxidoreductase activity"/>
    <property type="evidence" value="ECO:0007669"/>
    <property type="project" value="UniProtKB-KW"/>
</dbReference>
<keyword evidence="6" id="KW-0558">Oxidation</keyword>
<dbReference type="InterPro" id="IPR016156">
    <property type="entry name" value="FAD/NAD-linked_Rdtase_dimer_sf"/>
</dbReference>
<comment type="similarity">
    <text evidence="2">Belongs to the class-III pyridine nucleotide-disulfide oxidoreductase family.</text>
</comment>
<dbReference type="Proteomes" id="UP000236214">
    <property type="component" value="Unassembled WGS sequence"/>
</dbReference>
<proteinExistence type="inferred from homology"/>